<dbReference type="PANTHER" id="PTHR12338:SF8">
    <property type="entry name" value="HEME_HEMOPEXIN-BINDING PROTEIN"/>
    <property type="match status" value="1"/>
</dbReference>
<gene>
    <name evidence="6" type="ORF">M3P21_04195</name>
</gene>
<feature type="compositionally biased region" description="Low complexity" evidence="4">
    <location>
        <begin position="1288"/>
        <end position="1301"/>
    </location>
</feature>
<dbReference type="InterPro" id="IPR012334">
    <property type="entry name" value="Pectin_lyas_fold"/>
</dbReference>
<evidence type="ECO:0000256" key="4">
    <source>
        <dbReference type="SAM" id="MobiDB-lite"/>
    </source>
</evidence>
<comment type="subcellular location">
    <subcellularLocation>
        <location evidence="1">Secreted</location>
    </subcellularLocation>
</comment>
<dbReference type="Pfam" id="PF05860">
    <property type="entry name" value="TPS"/>
    <property type="match status" value="1"/>
</dbReference>
<dbReference type="Pfam" id="PF18676">
    <property type="entry name" value="MBG_2"/>
    <property type="match status" value="2"/>
</dbReference>
<evidence type="ECO:0000313" key="6">
    <source>
        <dbReference type="EMBL" id="MCL6282723.1"/>
    </source>
</evidence>
<proteinExistence type="predicted"/>
<evidence type="ECO:0000259" key="5">
    <source>
        <dbReference type="SMART" id="SM00912"/>
    </source>
</evidence>
<dbReference type="InterPro" id="IPR008638">
    <property type="entry name" value="FhaB/CdiA-like_TPS"/>
</dbReference>
<keyword evidence="2" id="KW-0964">Secreted</keyword>
<protein>
    <submittedName>
        <fullName evidence="6">Filamentous hemagglutinin N-terminal domain-containing protein</fullName>
    </submittedName>
</protein>
<reference evidence="6" key="1">
    <citation type="submission" date="2022-05" db="EMBL/GenBank/DDBJ databases">
        <authorList>
            <person name="Park J.-S."/>
        </authorList>
    </citation>
    <scope>NUCLEOTIDE SEQUENCE</scope>
    <source>
        <strain evidence="6">2012CJ41-6</strain>
    </source>
</reference>
<dbReference type="EMBL" id="JAMFMB010000003">
    <property type="protein sequence ID" value="MCL6282723.1"/>
    <property type="molecule type" value="Genomic_DNA"/>
</dbReference>
<evidence type="ECO:0000256" key="3">
    <source>
        <dbReference type="ARBA" id="ARBA00022729"/>
    </source>
</evidence>
<dbReference type="InterPro" id="IPR050909">
    <property type="entry name" value="Bact_Autotransporter_VF"/>
</dbReference>
<dbReference type="NCBIfam" id="TIGR01901">
    <property type="entry name" value="adhes_NPXG"/>
    <property type="match status" value="1"/>
</dbReference>
<name>A0ABT0PYR8_9RHOB</name>
<dbReference type="SUPFAM" id="SSF51126">
    <property type="entry name" value="Pectin lyase-like"/>
    <property type="match status" value="1"/>
</dbReference>
<dbReference type="Gene3D" id="2.160.20.10">
    <property type="entry name" value="Single-stranded right-handed beta-helix, Pectin lyase-like"/>
    <property type="match status" value="1"/>
</dbReference>
<dbReference type="InterPro" id="IPR011050">
    <property type="entry name" value="Pectin_lyase_fold/virulence"/>
</dbReference>
<evidence type="ECO:0000256" key="1">
    <source>
        <dbReference type="ARBA" id="ARBA00004613"/>
    </source>
</evidence>
<dbReference type="RefSeq" id="WP_249707091.1">
    <property type="nucleotide sequence ID" value="NZ_JAMFMB010000003.1"/>
</dbReference>
<feature type="compositionally biased region" description="Gly residues" evidence="4">
    <location>
        <begin position="1302"/>
        <end position="1315"/>
    </location>
</feature>
<evidence type="ECO:0000256" key="2">
    <source>
        <dbReference type="ARBA" id="ARBA00022525"/>
    </source>
</evidence>
<dbReference type="Proteomes" id="UP001203880">
    <property type="component" value="Unassembled WGS sequence"/>
</dbReference>
<evidence type="ECO:0000313" key="7">
    <source>
        <dbReference type="Proteomes" id="UP001203880"/>
    </source>
</evidence>
<comment type="caution">
    <text evidence="6">The sequence shown here is derived from an EMBL/GenBank/DDBJ whole genome shotgun (WGS) entry which is preliminary data.</text>
</comment>
<keyword evidence="7" id="KW-1185">Reference proteome</keyword>
<dbReference type="PANTHER" id="PTHR12338">
    <property type="entry name" value="AUTOTRANSPORTER"/>
    <property type="match status" value="1"/>
</dbReference>
<accession>A0ABT0PYR8</accession>
<sequence length="1476" mass="149235">MTMARKVTASVSLQAAGSKRLAVRLWLSVAPAALLIAAAPLGAQELPTGGTVAAGNAMIATPAPGQMTINQGSNAAVVNWNTFSVGQGGRVDITQPSAQSTILNRVTGNATSAIHGQINANGRVFVVNPNGIFIGPRGQINTSGFVASTLAIRDDDFMAGRYRFEGNGASAGVENAGLIQSVPGGYAALIGGKVKNSGVIRVPLGKVGLGAGEQVTLDFTGDGFLQVAVPSNGDDTMDALVENSGVIEANGGQVQLLAASARDAARQVVNMSGVIEARSVSGRNGAVVLGGSGGGVRVSGRIDTSADVVLVETSPRPVARPVQGGDITITGEAIALAGATLDASGAGAGDGGLIRVGGDFEGKGNLQRAVTTFVDAATRINADGGASGSGGRIAVWSDIFTEFNGTISARGGDLAGDGGFVEVSGKDDMRYRGLTDTRAPNGATGMLLLDPGNITVGSDPGDTFDAATIEANLDSTGFTLDTSVDGSGEPGDITINESISWSSGTLFQLIADNDIALNAAITGNTGTLSLDAAGTITTSADGAIDVDTFLLEAGDWVQNSATLPGFDVTDFQLNSTDGSFLRALDGDGSEADPYVLTDVFGLQGMDSDSLHASHFRLNNEIDATGTENWGFGEGGFVPIFSFDGSLDGAGHGIDGLMIIDASQGGLFENLNETARVFDLGVTNASINGFEGGVLATSNDGAIENVIVTGTVDSFDGLAGGMVAFNSGTITDSTADVSVSGSVGEGSEGDGAIGGLAGVNSGTITRSHATGDVQGVDFGSGLAVNAGGLVGVNSGTIQSSYATGDVSAAQQFSGGGTGNGGGLVGLNQSLVERSYSTGTVSVTDFTTNNPGGLIGLTSGGTVTASFWDTDLSGQSASDGGTGLTTAEFQDTQSFFDLTSPLGWDYVNDWAPGTQGQHPLNLTTSAVVFVQPDPLSVQYGQTDSATGTGPISGGTGTYVFGPDGDSLDTSGALSNLDFGQVSVGETTYVLTNTSLTSDLGLSYQVISLTGDATITPAPLTVVADDQSRTYGDEFSLGTTDFSLTSDLFFEDTIDSVALSSTGVAQFAPVVDSPYMITPSDAQGTGLSNYVITYETGNLTVNPAPLTVTADDLTRVYGDGFSFEGTEFTVQGLLTESDMVDSVTLTSTGADRFAQVSTGYDIIGSNATGSGAGNYDITYETGSLDVTPASLTVTATDQFKLEGQNFTFSGTEFVSSGLLNPADSVDSAVLFSDGASADATEDGSPYIIDISGVSGTGLENYILTLNTGEFFILPPGSTVDPPPIPVIEVTPPGRTSFEGTLETETGGGDSGSGSGGGTAVNPVVTAEGTLETVQGASTEFEAQASGCVSEDVSTYLACVADAMDDYAQDLDAIAQGLPPGLESIGDIINGASAGVRAAGDKAQARLALATTEAERQQIRSEAIQEARVAIRSAQTEIRKAITLIRAEDPELVSLQREQVETIVAAVGSAEIGLSRVLEL</sequence>
<feature type="domain" description="Filamentous haemagglutinin FhaB/tRNA nuclease CdiA-like TPS" evidence="5">
    <location>
        <begin position="43"/>
        <end position="156"/>
    </location>
</feature>
<dbReference type="SMART" id="SM00912">
    <property type="entry name" value="Haemagg_act"/>
    <property type="match status" value="1"/>
</dbReference>
<dbReference type="Gene3D" id="2.160.20.110">
    <property type="match status" value="2"/>
</dbReference>
<feature type="region of interest" description="Disordered" evidence="4">
    <location>
        <begin position="1288"/>
        <end position="1318"/>
    </location>
</feature>
<organism evidence="6 7">
    <name type="scientific">Ruegeria spongiae</name>
    <dbReference type="NCBI Taxonomy" id="2942209"/>
    <lineage>
        <taxon>Bacteria</taxon>
        <taxon>Pseudomonadati</taxon>
        <taxon>Pseudomonadota</taxon>
        <taxon>Alphaproteobacteria</taxon>
        <taxon>Rhodobacterales</taxon>
        <taxon>Roseobacteraceae</taxon>
        <taxon>Ruegeria</taxon>
    </lineage>
</organism>
<keyword evidence="3" id="KW-0732">Signal</keyword>
<dbReference type="InterPro" id="IPR041286">
    <property type="entry name" value="MBG_2"/>
</dbReference>